<dbReference type="InterPro" id="IPR051044">
    <property type="entry name" value="MAG_DAG_Lipase"/>
</dbReference>
<evidence type="ECO:0000313" key="2">
    <source>
        <dbReference type="EMBL" id="KAF7171417.1"/>
    </source>
</evidence>
<dbReference type="Pfam" id="PF12146">
    <property type="entry name" value="Hydrolase_4"/>
    <property type="match status" value="1"/>
</dbReference>
<dbReference type="AlphaFoldDB" id="A0A8H6UYG8"/>
<protein>
    <recommendedName>
        <fullName evidence="1">Serine aminopeptidase S33 domain-containing protein</fullName>
    </recommendedName>
</protein>
<dbReference type="EMBL" id="JACBAF010001932">
    <property type="protein sequence ID" value="KAF7171417.1"/>
    <property type="molecule type" value="Genomic_DNA"/>
</dbReference>
<proteinExistence type="predicted"/>
<comment type="caution">
    <text evidence="2">The sequence shown here is derived from an EMBL/GenBank/DDBJ whole genome shotgun (WGS) entry which is preliminary data.</text>
</comment>
<dbReference type="InterPro" id="IPR029058">
    <property type="entry name" value="AB_hydrolase_fold"/>
</dbReference>
<reference evidence="2" key="1">
    <citation type="submission" date="2020-06" db="EMBL/GenBank/DDBJ databases">
        <title>Draft genome sequences of strains closely related to Aspergillus parafelis and Aspergillus hiratsukae.</title>
        <authorList>
            <person name="Dos Santos R.A.C."/>
            <person name="Rivero-Menendez O."/>
            <person name="Steenwyk J.L."/>
            <person name="Mead M.E."/>
            <person name="Goldman G.H."/>
            <person name="Alastruey-Izquierdo A."/>
            <person name="Rokas A."/>
        </authorList>
    </citation>
    <scope>NUCLEOTIDE SEQUENCE</scope>
    <source>
        <strain evidence="2">CNM-CM6106</strain>
    </source>
</reference>
<dbReference type="Proteomes" id="UP000662466">
    <property type="component" value="Unassembled WGS sequence"/>
</dbReference>
<feature type="domain" description="Serine aminopeptidase S33" evidence="1">
    <location>
        <begin position="122"/>
        <end position="370"/>
    </location>
</feature>
<name>A0A8H6UYG8_9EURO</name>
<dbReference type="FunFam" id="3.40.50.1820:FF:000255">
    <property type="entry name" value="Alpha/beta hydrolase, putative"/>
    <property type="match status" value="1"/>
</dbReference>
<sequence>MSTQQPVYMGIGQHTYSETEHSRFDLIFPTVYNFLGMDLVIPSGSRDRALHVPQQPRIFSASAAEIELRIEIHQSSFDFESASIIYQKHTSCRMTDVLITESQFQLPDGLQVYRKTWAPTTPPVAKLIHFHGFSDHMNNTYDLFPSLARRGIFCTGIDQRGWGRSAQNKGDRGNTGPTAAILADMAAFIEAQFEVPPDVPVFVMGHSMGGGLVATLASTPKYQELVSRLRGIMLEAPFIGLDPTQKPSIITVFLGRLAGMLLPRFQLVQPMKVETIVRDPVVQKALKDDPLNHTTGTLEMFAAMLDRAADLTSGKLVLNDGIKSVYVAHGTADQVTSYDASKHWFDTQTGKVADREFKSYEGWSHLLHADLPENRQVFADDIAEWILARV</sequence>
<gene>
    <name evidence="2" type="ORF">CNMCM6106_005794</name>
</gene>
<dbReference type="PANTHER" id="PTHR11614">
    <property type="entry name" value="PHOSPHOLIPASE-RELATED"/>
    <property type="match status" value="1"/>
</dbReference>
<dbReference type="Gene3D" id="3.40.50.1820">
    <property type="entry name" value="alpha/beta hydrolase"/>
    <property type="match status" value="1"/>
</dbReference>
<organism evidence="2 3">
    <name type="scientific">Aspergillus hiratsukae</name>
    <dbReference type="NCBI Taxonomy" id="1194566"/>
    <lineage>
        <taxon>Eukaryota</taxon>
        <taxon>Fungi</taxon>
        <taxon>Dikarya</taxon>
        <taxon>Ascomycota</taxon>
        <taxon>Pezizomycotina</taxon>
        <taxon>Eurotiomycetes</taxon>
        <taxon>Eurotiomycetidae</taxon>
        <taxon>Eurotiales</taxon>
        <taxon>Aspergillaceae</taxon>
        <taxon>Aspergillus</taxon>
        <taxon>Aspergillus subgen. Fumigati</taxon>
    </lineage>
</organism>
<dbReference type="InterPro" id="IPR022742">
    <property type="entry name" value="Hydrolase_4"/>
</dbReference>
<evidence type="ECO:0000259" key="1">
    <source>
        <dbReference type="Pfam" id="PF12146"/>
    </source>
</evidence>
<dbReference type="SUPFAM" id="SSF53474">
    <property type="entry name" value="alpha/beta-Hydrolases"/>
    <property type="match status" value="1"/>
</dbReference>
<accession>A0A8H6UYG8</accession>
<evidence type="ECO:0000313" key="3">
    <source>
        <dbReference type="Proteomes" id="UP000662466"/>
    </source>
</evidence>